<gene>
    <name evidence="2" type="ORF">Spa11_33100</name>
</gene>
<sequence length="245" mass="27907">MSTPRPNSLPSNTSPNISLQLARTNDQYCGAFELAYKSYCRAGLDNPNEYGMRVTAHQLLDTSQVFVATYHEEVICTLTLVRDGELGLPMEAVYPQEIASRRNRGLRLAEVTCLADRRLSPKRFFTLFCELSRLMAQFAELHGVDEIWIACHPNHALLYERRLAFERQGELSDYPAVLGNPAVPLCVDLRELKVNYPRVWRQFFSERIAEDILSPSHLCPEQKAFYSTIVQHCGNVREGELVELA</sequence>
<dbReference type="Pfam" id="PF21926">
    <property type="entry name" value="FeeM"/>
    <property type="match status" value="1"/>
</dbReference>
<feature type="domain" description="N-acyl amino acid synthase FeeM catalytic core" evidence="1">
    <location>
        <begin position="31"/>
        <end position="188"/>
    </location>
</feature>
<dbReference type="InterPro" id="IPR054597">
    <property type="entry name" value="FeeM_cat"/>
</dbReference>
<dbReference type="AlphaFoldDB" id="A0A518KBD4"/>
<protein>
    <recommendedName>
        <fullName evidence="1">N-acyl amino acid synthase FeeM catalytic core domain-containing protein</fullName>
    </recommendedName>
</protein>
<dbReference type="KEGG" id="bmei:Spa11_33100"/>
<reference evidence="2 3" key="1">
    <citation type="submission" date="2019-02" db="EMBL/GenBank/DDBJ databases">
        <title>Deep-cultivation of Planctomycetes and their phenomic and genomic characterization uncovers novel biology.</title>
        <authorList>
            <person name="Wiegand S."/>
            <person name="Jogler M."/>
            <person name="Boedeker C."/>
            <person name="Pinto D."/>
            <person name="Vollmers J."/>
            <person name="Rivas-Marin E."/>
            <person name="Kohn T."/>
            <person name="Peeters S.H."/>
            <person name="Heuer A."/>
            <person name="Rast P."/>
            <person name="Oberbeckmann S."/>
            <person name="Bunk B."/>
            <person name="Jeske O."/>
            <person name="Meyerdierks A."/>
            <person name="Storesund J.E."/>
            <person name="Kallscheuer N."/>
            <person name="Luecker S."/>
            <person name="Lage O.M."/>
            <person name="Pohl T."/>
            <person name="Merkel B.J."/>
            <person name="Hornburger P."/>
            <person name="Mueller R.-W."/>
            <person name="Bruemmer F."/>
            <person name="Labrenz M."/>
            <person name="Spormann A.M."/>
            <person name="Op den Camp H."/>
            <person name="Overmann J."/>
            <person name="Amann R."/>
            <person name="Jetten M.S.M."/>
            <person name="Mascher T."/>
            <person name="Medema M.H."/>
            <person name="Devos D.P."/>
            <person name="Kaster A.-K."/>
            <person name="Ovreas L."/>
            <person name="Rohde M."/>
            <person name="Galperin M.Y."/>
            <person name="Jogler C."/>
        </authorList>
    </citation>
    <scope>NUCLEOTIDE SEQUENCE [LARGE SCALE GENOMIC DNA]</scope>
    <source>
        <strain evidence="2 3">Spa11</strain>
    </source>
</reference>
<dbReference type="Proteomes" id="UP000316426">
    <property type="component" value="Chromosome"/>
</dbReference>
<dbReference type="RefSeq" id="WP_145114096.1">
    <property type="nucleotide sequence ID" value="NZ_CP036349.1"/>
</dbReference>
<organism evidence="2 3">
    <name type="scientific">Botrimarina mediterranea</name>
    <dbReference type="NCBI Taxonomy" id="2528022"/>
    <lineage>
        <taxon>Bacteria</taxon>
        <taxon>Pseudomonadati</taxon>
        <taxon>Planctomycetota</taxon>
        <taxon>Planctomycetia</taxon>
        <taxon>Pirellulales</taxon>
        <taxon>Lacipirellulaceae</taxon>
        <taxon>Botrimarina</taxon>
    </lineage>
</organism>
<dbReference type="InterPro" id="IPR016181">
    <property type="entry name" value="Acyl_CoA_acyltransferase"/>
</dbReference>
<dbReference type="Gene3D" id="3.40.630.30">
    <property type="match status" value="1"/>
</dbReference>
<evidence type="ECO:0000313" key="2">
    <source>
        <dbReference type="EMBL" id="QDV75100.1"/>
    </source>
</evidence>
<dbReference type="EMBL" id="CP036349">
    <property type="protein sequence ID" value="QDV75100.1"/>
    <property type="molecule type" value="Genomic_DNA"/>
</dbReference>
<accession>A0A518KBD4</accession>
<keyword evidence="3" id="KW-1185">Reference proteome</keyword>
<dbReference type="SUPFAM" id="SSF55729">
    <property type="entry name" value="Acyl-CoA N-acyltransferases (Nat)"/>
    <property type="match status" value="1"/>
</dbReference>
<name>A0A518KBD4_9BACT</name>
<proteinExistence type="predicted"/>
<evidence type="ECO:0000259" key="1">
    <source>
        <dbReference type="Pfam" id="PF21926"/>
    </source>
</evidence>
<evidence type="ECO:0000313" key="3">
    <source>
        <dbReference type="Proteomes" id="UP000316426"/>
    </source>
</evidence>